<dbReference type="OrthoDB" id="5966662at2"/>
<evidence type="ECO:0000313" key="2">
    <source>
        <dbReference type="EMBL" id="TQI94126.1"/>
    </source>
</evidence>
<dbReference type="EMBL" id="VFML01000002">
    <property type="protein sequence ID" value="TQI94126.1"/>
    <property type="molecule type" value="Genomic_DNA"/>
</dbReference>
<name>A0A542CTH0_AMYCI</name>
<dbReference type="Pfam" id="PF10825">
    <property type="entry name" value="DUF2752"/>
    <property type="match status" value="1"/>
</dbReference>
<proteinExistence type="predicted"/>
<dbReference type="Proteomes" id="UP000320876">
    <property type="component" value="Unassembled WGS sequence"/>
</dbReference>
<keyword evidence="1" id="KW-0472">Membrane</keyword>
<sequence length="134" mass="14259">MRVERSWRSLRRTPALVGGLAVTGAALGTGVLVIPCWFHALTGLDCPFCGGSRALGALLHGDPVAAIGYNAFAVLVLLPVAVVVLVALARWEVGRATRWWPAGARGLRLALLLGALTMAWWVLRDLPGLGWLRA</sequence>
<feature type="transmembrane region" description="Helical" evidence="1">
    <location>
        <begin position="67"/>
        <end position="91"/>
    </location>
</feature>
<dbReference type="AlphaFoldDB" id="A0A542CTH0"/>
<feature type="transmembrane region" description="Helical" evidence="1">
    <location>
        <begin position="103"/>
        <end position="123"/>
    </location>
</feature>
<keyword evidence="1" id="KW-0812">Transmembrane</keyword>
<evidence type="ECO:0000313" key="3">
    <source>
        <dbReference type="Proteomes" id="UP000320876"/>
    </source>
</evidence>
<comment type="caution">
    <text evidence="2">The sequence shown here is derived from an EMBL/GenBank/DDBJ whole genome shotgun (WGS) entry which is preliminary data.</text>
</comment>
<keyword evidence="1" id="KW-1133">Transmembrane helix</keyword>
<dbReference type="InterPro" id="IPR021215">
    <property type="entry name" value="DUF2752"/>
</dbReference>
<protein>
    <submittedName>
        <fullName evidence="2">Uncharacterized protein DUF2752</fullName>
    </submittedName>
</protein>
<organism evidence="2 3">
    <name type="scientific">Amycolatopsis cihanbeyliensis</name>
    <dbReference type="NCBI Taxonomy" id="1128664"/>
    <lineage>
        <taxon>Bacteria</taxon>
        <taxon>Bacillati</taxon>
        <taxon>Actinomycetota</taxon>
        <taxon>Actinomycetes</taxon>
        <taxon>Pseudonocardiales</taxon>
        <taxon>Pseudonocardiaceae</taxon>
        <taxon>Amycolatopsis</taxon>
    </lineage>
</organism>
<reference evidence="2 3" key="1">
    <citation type="submission" date="2019-06" db="EMBL/GenBank/DDBJ databases">
        <title>Sequencing the genomes of 1000 actinobacteria strains.</title>
        <authorList>
            <person name="Klenk H.-P."/>
        </authorList>
    </citation>
    <scope>NUCLEOTIDE SEQUENCE [LARGE SCALE GENOMIC DNA]</scope>
    <source>
        <strain evidence="2 3">DSM 45679</strain>
    </source>
</reference>
<keyword evidence="3" id="KW-1185">Reference proteome</keyword>
<evidence type="ECO:0000256" key="1">
    <source>
        <dbReference type="SAM" id="Phobius"/>
    </source>
</evidence>
<accession>A0A542CTH0</accession>
<feature type="transmembrane region" description="Helical" evidence="1">
    <location>
        <begin position="15"/>
        <end position="40"/>
    </location>
</feature>
<gene>
    <name evidence="2" type="ORF">FB471_6282</name>
</gene>